<evidence type="ECO:0008006" key="3">
    <source>
        <dbReference type="Google" id="ProtNLM"/>
    </source>
</evidence>
<proteinExistence type="predicted"/>
<dbReference type="Gene3D" id="3.60.10.10">
    <property type="entry name" value="Endonuclease/exonuclease/phosphatase"/>
    <property type="match status" value="1"/>
</dbReference>
<dbReference type="AlphaFoldDB" id="A0ABD2W5Q8"/>
<protein>
    <recommendedName>
        <fullName evidence="3">Endonuclease/exonuclease/phosphatase domain-containing protein</fullName>
    </recommendedName>
</protein>
<name>A0ABD2W5Q8_9HYME</name>
<comment type="caution">
    <text evidence="1">The sequence shown here is derived from an EMBL/GenBank/DDBJ whole genome shotgun (WGS) entry which is preliminary data.</text>
</comment>
<keyword evidence="2" id="KW-1185">Reference proteome</keyword>
<dbReference type="InterPro" id="IPR036691">
    <property type="entry name" value="Endo/exonu/phosph_ase_sf"/>
</dbReference>
<accession>A0ABD2W5Q8</accession>
<organism evidence="1 2">
    <name type="scientific">Trichogramma kaykai</name>
    <dbReference type="NCBI Taxonomy" id="54128"/>
    <lineage>
        <taxon>Eukaryota</taxon>
        <taxon>Metazoa</taxon>
        <taxon>Ecdysozoa</taxon>
        <taxon>Arthropoda</taxon>
        <taxon>Hexapoda</taxon>
        <taxon>Insecta</taxon>
        <taxon>Pterygota</taxon>
        <taxon>Neoptera</taxon>
        <taxon>Endopterygota</taxon>
        <taxon>Hymenoptera</taxon>
        <taxon>Apocrita</taxon>
        <taxon>Proctotrupomorpha</taxon>
        <taxon>Chalcidoidea</taxon>
        <taxon>Trichogrammatidae</taxon>
        <taxon>Trichogramma</taxon>
    </lineage>
</organism>
<dbReference type="Proteomes" id="UP001627154">
    <property type="component" value="Unassembled WGS sequence"/>
</dbReference>
<reference evidence="1 2" key="1">
    <citation type="journal article" date="2024" name="bioRxiv">
        <title>A reference genome for Trichogramma kaykai: A tiny desert-dwelling parasitoid wasp with competing sex-ratio distorters.</title>
        <authorList>
            <person name="Culotta J."/>
            <person name="Lindsey A.R."/>
        </authorList>
    </citation>
    <scope>NUCLEOTIDE SEQUENCE [LARGE SCALE GENOMIC DNA]</scope>
    <source>
        <strain evidence="1 2">KSX58</strain>
    </source>
</reference>
<dbReference type="EMBL" id="JBJJXI010000134">
    <property type="protein sequence ID" value="KAL3388370.1"/>
    <property type="molecule type" value="Genomic_DNA"/>
</dbReference>
<gene>
    <name evidence="1" type="ORF">TKK_016599</name>
</gene>
<evidence type="ECO:0000313" key="2">
    <source>
        <dbReference type="Proteomes" id="UP001627154"/>
    </source>
</evidence>
<sequence>MDERTLRFLQLKCQRAKQVMYDVSKVVIDQKIDVALLQEPWVYGVEPAGLPGTFRRFRSNSGKAAIIVNNDQMDCMQLNEFTTENAVCSEAEASSAVSSLITVSMTISI</sequence>
<dbReference type="SUPFAM" id="SSF56219">
    <property type="entry name" value="DNase I-like"/>
    <property type="match status" value="1"/>
</dbReference>
<evidence type="ECO:0000313" key="1">
    <source>
        <dbReference type="EMBL" id="KAL3388370.1"/>
    </source>
</evidence>